<name>A0A7W7FTP4_9PSEU</name>
<dbReference type="Pfam" id="PF13401">
    <property type="entry name" value="AAA_22"/>
    <property type="match status" value="1"/>
</dbReference>
<dbReference type="CDD" id="cd06170">
    <property type="entry name" value="LuxR_C_like"/>
    <property type="match status" value="1"/>
</dbReference>
<dbReference type="PRINTS" id="PR00364">
    <property type="entry name" value="DISEASERSIST"/>
</dbReference>
<proteinExistence type="predicted"/>
<keyword evidence="2" id="KW-0808">Transferase</keyword>
<comment type="caution">
    <text evidence="2">The sequence shown here is derived from an EMBL/GenBank/DDBJ whole genome shotgun (WGS) entry which is preliminary data.</text>
</comment>
<evidence type="ECO:0000313" key="3">
    <source>
        <dbReference type="Proteomes" id="UP000533598"/>
    </source>
</evidence>
<reference evidence="2 3" key="1">
    <citation type="submission" date="2020-08" db="EMBL/GenBank/DDBJ databases">
        <title>Sequencing the genomes of 1000 actinobacteria strains.</title>
        <authorList>
            <person name="Klenk H.-P."/>
        </authorList>
    </citation>
    <scope>NUCLEOTIDE SEQUENCE [LARGE SCALE GENOMIC DNA]</scope>
    <source>
        <strain evidence="2 3">DSM 44230</strain>
    </source>
</reference>
<dbReference type="SUPFAM" id="SSF46894">
    <property type="entry name" value="C-terminal effector domain of the bipartite response regulators"/>
    <property type="match status" value="1"/>
</dbReference>
<keyword evidence="2" id="KW-0723">Serine/threonine-protein kinase</keyword>
<dbReference type="SUPFAM" id="SSF48452">
    <property type="entry name" value="TPR-like"/>
    <property type="match status" value="1"/>
</dbReference>
<dbReference type="AlphaFoldDB" id="A0A7W7FTP4"/>
<dbReference type="InterPro" id="IPR011990">
    <property type="entry name" value="TPR-like_helical_dom_sf"/>
</dbReference>
<evidence type="ECO:0000259" key="1">
    <source>
        <dbReference type="PROSITE" id="PS50043"/>
    </source>
</evidence>
<dbReference type="InterPro" id="IPR036388">
    <property type="entry name" value="WH-like_DNA-bd_sf"/>
</dbReference>
<dbReference type="PROSITE" id="PS50043">
    <property type="entry name" value="HTH_LUXR_2"/>
    <property type="match status" value="1"/>
</dbReference>
<dbReference type="Gene3D" id="1.25.40.10">
    <property type="entry name" value="Tetratricopeptide repeat domain"/>
    <property type="match status" value="1"/>
</dbReference>
<dbReference type="GO" id="GO:0004674">
    <property type="term" value="F:protein serine/threonine kinase activity"/>
    <property type="evidence" value="ECO:0007669"/>
    <property type="project" value="UniProtKB-KW"/>
</dbReference>
<dbReference type="PANTHER" id="PTHR47691">
    <property type="entry name" value="REGULATOR-RELATED"/>
    <property type="match status" value="1"/>
</dbReference>
<dbReference type="GO" id="GO:0003677">
    <property type="term" value="F:DNA binding"/>
    <property type="evidence" value="ECO:0007669"/>
    <property type="project" value="InterPro"/>
</dbReference>
<gene>
    <name evidence="2" type="ORF">HNR67_004514</name>
</gene>
<dbReference type="Proteomes" id="UP000533598">
    <property type="component" value="Unassembled WGS sequence"/>
</dbReference>
<dbReference type="Gene3D" id="3.40.50.300">
    <property type="entry name" value="P-loop containing nucleotide triphosphate hydrolases"/>
    <property type="match status" value="1"/>
</dbReference>
<protein>
    <submittedName>
        <fullName evidence="2">Non-specific serine/threonine protein kinase</fullName>
        <ecNumber evidence="2">2.7.11.1</ecNumber>
    </submittedName>
</protein>
<dbReference type="InterPro" id="IPR058852">
    <property type="entry name" value="HTH_77"/>
</dbReference>
<dbReference type="GO" id="GO:0006355">
    <property type="term" value="P:regulation of DNA-templated transcription"/>
    <property type="evidence" value="ECO:0007669"/>
    <property type="project" value="InterPro"/>
</dbReference>
<keyword evidence="2" id="KW-0418">Kinase</keyword>
<dbReference type="EC" id="2.7.11.1" evidence="2"/>
<dbReference type="PRINTS" id="PR00038">
    <property type="entry name" value="HTHLUXR"/>
</dbReference>
<evidence type="ECO:0000313" key="2">
    <source>
        <dbReference type="EMBL" id="MBB4678396.1"/>
    </source>
</evidence>
<feature type="domain" description="HTH luxR-type" evidence="1">
    <location>
        <begin position="696"/>
        <end position="761"/>
    </location>
</feature>
<sequence>MLGMLPAELTSFVGRRKELAAIRRLIAGTRLLTLTGPGGVGKTRLAMRAAEQMRRAYPDGVHFVALDSLSHGDLLAATIAAALRLPDTTADATAHLMEFLRAKQLLLVLDNCEHVIDSSARLVARLLAEAPEVRVLVTSRQVLEVEGEQTLLVPPLDVPEVSSRREAAKLDVLALFADRAADSVRGFTLDERNWNLALRICAKLDGMPLAIELAVAWLRTLAIEELATELDRGLNLLDHGSHQAPRRQRTLRATIQWSYELADTAEQLLWARLSVFSGGATLEAIEAVCGGEGLNPDEVLGLLASLVDKSIVQRDDQHEVPRFRMLEAVRQFGATRLAAADTGETLRAWHRDYFLAMARGAEADWFGGRDQAGVYRRLRGEHANLRAALEFSLSNPGAAELGLELVTRLHVYWINCGLYGEGRRWLSEALSSAQPTARFYAKALWVCAYANNALGDTATSKELGRQALTWSYRTGDRAAHGCARAVLGGAALLDGEPEQGVRLCESARSYLDGPGETTWWLIAESILLISMAFGGAAQATLNRAKHAQTVGEATGQESALVHVRYALALALHKAGRHDAAVRQCQAGIRRARDFNDVLSVCMFAELLAWIAEAAGRFRQAAQLLGVVEQVWPLLGGKAMLGSPMWVRPHDDCLHRTRTALGAEAFQTGYAKGMANSGDLRQAVAFLLEERRRGTGVPRAENQLTKREQQVAELVAQGLTNREIAARLVVAPRTAETHVDHVLAKLGFTSRTQIASWIAGQPADERA</sequence>
<accession>A0A7W7FTP4</accession>
<dbReference type="SMART" id="SM00421">
    <property type="entry name" value="HTH_LUXR"/>
    <property type="match status" value="1"/>
</dbReference>
<dbReference type="InterPro" id="IPR016032">
    <property type="entry name" value="Sig_transdc_resp-reg_C-effctor"/>
</dbReference>
<dbReference type="Pfam" id="PF25872">
    <property type="entry name" value="HTH_77"/>
    <property type="match status" value="1"/>
</dbReference>
<dbReference type="SUPFAM" id="SSF52540">
    <property type="entry name" value="P-loop containing nucleoside triphosphate hydrolases"/>
    <property type="match status" value="1"/>
</dbReference>
<dbReference type="PANTHER" id="PTHR47691:SF3">
    <property type="entry name" value="HTH-TYPE TRANSCRIPTIONAL REGULATOR RV0890C-RELATED"/>
    <property type="match status" value="1"/>
</dbReference>
<dbReference type="InterPro" id="IPR000792">
    <property type="entry name" value="Tscrpt_reg_LuxR_C"/>
</dbReference>
<dbReference type="EMBL" id="JACHMH010000001">
    <property type="protein sequence ID" value="MBB4678396.1"/>
    <property type="molecule type" value="Genomic_DNA"/>
</dbReference>
<dbReference type="Gene3D" id="1.10.10.10">
    <property type="entry name" value="Winged helix-like DNA-binding domain superfamily/Winged helix DNA-binding domain"/>
    <property type="match status" value="1"/>
</dbReference>
<dbReference type="Pfam" id="PF00196">
    <property type="entry name" value="GerE"/>
    <property type="match status" value="1"/>
</dbReference>
<keyword evidence="3" id="KW-1185">Reference proteome</keyword>
<organism evidence="2 3">
    <name type="scientific">Crossiella cryophila</name>
    <dbReference type="NCBI Taxonomy" id="43355"/>
    <lineage>
        <taxon>Bacteria</taxon>
        <taxon>Bacillati</taxon>
        <taxon>Actinomycetota</taxon>
        <taxon>Actinomycetes</taxon>
        <taxon>Pseudonocardiales</taxon>
        <taxon>Pseudonocardiaceae</taxon>
        <taxon>Crossiella</taxon>
    </lineage>
</organism>
<dbReference type="InterPro" id="IPR049945">
    <property type="entry name" value="AAA_22"/>
</dbReference>
<dbReference type="GO" id="GO:0043531">
    <property type="term" value="F:ADP binding"/>
    <property type="evidence" value="ECO:0007669"/>
    <property type="project" value="InterPro"/>
</dbReference>
<dbReference type="InterPro" id="IPR027417">
    <property type="entry name" value="P-loop_NTPase"/>
</dbReference>